<dbReference type="InterPro" id="IPR036388">
    <property type="entry name" value="WH-like_DNA-bd_sf"/>
</dbReference>
<evidence type="ECO:0000256" key="2">
    <source>
        <dbReference type="ARBA" id="ARBA00023015"/>
    </source>
</evidence>
<keyword evidence="5" id="KW-0804">Transcription</keyword>
<dbReference type="Pfam" id="PF08281">
    <property type="entry name" value="Sigma70_r4_2"/>
    <property type="match status" value="1"/>
</dbReference>
<keyword evidence="4" id="KW-0238">DNA-binding</keyword>
<evidence type="ECO:0000259" key="6">
    <source>
        <dbReference type="Pfam" id="PF04542"/>
    </source>
</evidence>
<dbReference type="NCBIfam" id="TIGR02983">
    <property type="entry name" value="SigE-fam_strep"/>
    <property type="match status" value="1"/>
</dbReference>
<reference evidence="8 9" key="1">
    <citation type="submission" date="2021-05" db="EMBL/GenBank/DDBJ databases">
        <title>Complete genome of Nocardioides aquaticus KCTC 9944T isolated from meromictic and hypersaline Ekho Lake, Antarctica.</title>
        <authorList>
            <person name="Hwang K."/>
            <person name="Kim K.M."/>
            <person name="Choe H."/>
        </authorList>
    </citation>
    <scope>NUCLEOTIDE SEQUENCE [LARGE SCALE GENOMIC DNA]</scope>
    <source>
        <strain evidence="8 9">KCTC 9944</strain>
    </source>
</reference>
<accession>A0ABX8EFU4</accession>
<dbReference type="Gene3D" id="1.10.1740.10">
    <property type="match status" value="1"/>
</dbReference>
<evidence type="ECO:0000313" key="9">
    <source>
        <dbReference type="Proteomes" id="UP000679307"/>
    </source>
</evidence>
<name>A0ABX8EFU4_9ACTN</name>
<evidence type="ECO:0000259" key="7">
    <source>
        <dbReference type="Pfam" id="PF08281"/>
    </source>
</evidence>
<organism evidence="8 9">
    <name type="scientific">Nocardioides aquaticus</name>
    <dbReference type="NCBI Taxonomy" id="160826"/>
    <lineage>
        <taxon>Bacteria</taxon>
        <taxon>Bacillati</taxon>
        <taxon>Actinomycetota</taxon>
        <taxon>Actinomycetes</taxon>
        <taxon>Propionibacteriales</taxon>
        <taxon>Nocardioidaceae</taxon>
        <taxon>Nocardioides</taxon>
    </lineage>
</organism>
<dbReference type="CDD" id="cd06171">
    <property type="entry name" value="Sigma70_r4"/>
    <property type="match status" value="1"/>
</dbReference>
<dbReference type="InterPro" id="IPR014325">
    <property type="entry name" value="RNA_pol_sigma-E_actinobac"/>
</dbReference>
<dbReference type="InterPro" id="IPR013325">
    <property type="entry name" value="RNA_pol_sigma_r2"/>
</dbReference>
<dbReference type="Proteomes" id="UP000679307">
    <property type="component" value="Chromosome"/>
</dbReference>
<keyword evidence="9" id="KW-1185">Reference proteome</keyword>
<evidence type="ECO:0000256" key="5">
    <source>
        <dbReference type="ARBA" id="ARBA00023163"/>
    </source>
</evidence>
<dbReference type="Gene3D" id="1.10.10.10">
    <property type="entry name" value="Winged helix-like DNA-binding domain superfamily/Winged helix DNA-binding domain"/>
    <property type="match status" value="1"/>
</dbReference>
<evidence type="ECO:0000256" key="1">
    <source>
        <dbReference type="ARBA" id="ARBA00010641"/>
    </source>
</evidence>
<evidence type="ECO:0000256" key="3">
    <source>
        <dbReference type="ARBA" id="ARBA00023082"/>
    </source>
</evidence>
<dbReference type="SUPFAM" id="SSF88659">
    <property type="entry name" value="Sigma3 and sigma4 domains of RNA polymerase sigma factors"/>
    <property type="match status" value="1"/>
</dbReference>
<dbReference type="PANTHER" id="PTHR43133:SF50">
    <property type="entry name" value="ECF RNA POLYMERASE SIGMA FACTOR SIGM"/>
    <property type="match status" value="1"/>
</dbReference>
<dbReference type="PANTHER" id="PTHR43133">
    <property type="entry name" value="RNA POLYMERASE ECF-TYPE SIGMA FACTO"/>
    <property type="match status" value="1"/>
</dbReference>
<dbReference type="Pfam" id="PF04542">
    <property type="entry name" value="Sigma70_r2"/>
    <property type="match status" value="1"/>
</dbReference>
<dbReference type="InterPro" id="IPR014284">
    <property type="entry name" value="RNA_pol_sigma-70_dom"/>
</dbReference>
<evidence type="ECO:0000256" key="4">
    <source>
        <dbReference type="ARBA" id="ARBA00023125"/>
    </source>
</evidence>
<feature type="domain" description="RNA polymerase sigma-70 region 2" evidence="6">
    <location>
        <begin position="12"/>
        <end position="77"/>
    </location>
</feature>
<proteinExistence type="inferred from homology"/>
<dbReference type="InterPro" id="IPR013249">
    <property type="entry name" value="RNA_pol_sigma70_r4_t2"/>
</dbReference>
<dbReference type="InterPro" id="IPR039425">
    <property type="entry name" value="RNA_pol_sigma-70-like"/>
</dbReference>
<dbReference type="EMBL" id="CP075371">
    <property type="protein sequence ID" value="QVT77978.1"/>
    <property type="molecule type" value="Genomic_DNA"/>
</dbReference>
<protein>
    <submittedName>
        <fullName evidence="8">RNA polymerase sigma-E factor</fullName>
    </submittedName>
</protein>
<evidence type="ECO:0000313" key="8">
    <source>
        <dbReference type="EMBL" id="QVT77978.1"/>
    </source>
</evidence>
<comment type="similarity">
    <text evidence="1">Belongs to the sigma-70 factor family. ECF subfamily.</text>
</comment>
<dbReference type="SUPFAM" id="SSF88946">
    <property type="entry name" value="Sigma2 domain of RNA polymerase sigma factors"/>
    <property type="match status" value="1"/>
</dbReference>
<dbReference type="NCBIfam" id="TIGR02937">
    <property type="entry name" value="sigma70-ECF"/>
    <property type="match status" value="1"/>
</dbReference>
<keyword evidence="3" id="KW-0731">Sigma factor</keyword>
<gene>
    <name evidence="8" type="primary">sigE_2</name>
    <name evidence="8" type="ORF">ENKNEFLB_00347</name>
</gene>
<dbReference type="InterPro" id="IPR013324">
    <property type="entry name" value="RNA_pol_sigma_r3/r4-like"/>
</dbReference>
<dbReference type="InterPro" id="IPR007627">
    <property type="entry name" value="RNA_pol_sigma70_r2"/>
</dbReference>
<sequence>MRDEAAFVEFAEAVRGRLRRTAYLMCGDWDRASDHVQEGLIRVYVAWPRLTRAGGEYAYARKAVTSAFLDSARRRSSTEVLTEHDRDVPSGHDLAGSVTERAAVMAALADLPPRQRACVVLRYVEDLSVADTAALLGCTEGTVKSQTSRALASLRTMLDAAPTGGLTTEGATSW</sequence>
<dbReference type="RefSeq" id="WP_214057630.1">
    <property type="nucleotide sequence ID" value="NZ_BAAAHS010000043.1"/>
</dbReference>
<feature type="domain" description="RNA polymerase sigma factor 70 region 4 type 2" evidence="7">
    <location>
        <begin position="102"/>
        <end position="154"/>
    </location>
</feature>
<keyword evidence="2" id="KW-0805">Transcription regulation</keyword>